<evidence type="ECO:0000313" key="5">
    <source>
        <dbReference type="Proteomes" id="UP001526430"/>
    </source>
</evidence>
<dbReference type="RefSeq" id="WP_301592123.1">
    <property type="nucleotide sequence ID" value="NZ_JAPFQI010000023.1"/>
</dbReference>
<feature type="domain" description="MmgE/PrpD N-terminal" evidence="2">
    <location>
        <begin position="8"/>
        <end position="245"/>
    </location>
</feature>
<keyword evidence="5" id="KW-1185">Reference proteome</keyword>
<evidence type="ECO:0000259" key="3">
    <source>
        <dbReference type="Pfam" id="PF19305"/>
    </source>
</evidence>
<dbReference type="PANTHER" id="PTHR16943">
    <property type="entry name" value="2-METHYLCITRATE DEHYDRATASE-RELATED"/>
    <property type="match status" value="1"/>
</dbReference>
<evidence type="ECO:0000259" key="2">
    <source>
        <dbReference type="Pfam" id="PF03972"/>
    </source>
</evidence>
<dbReference type="SUPFAM" id="SSF103378">
    <property type="entry name" value="2-methylcitrate dehydratase PrpD"/>
    <property type="match status" value="1"/>
</dbReference>
<accession>A0ABT3P0K1</accession>
<dbReference type="Gene3D" id="1.10.4100.10">
    <property type="entry name" value="2-methylcitrate dehydratase PrpD"/>
    <property type="match status" value="1"/>
</dbReference>
<dbReference type="InterPro" id="IPR042188">
    <property type="entry name" value="MmgE/PrpD_sf_2"/>
</dbReference>
<sequence length="440" mass="45466">MNASVTEALGRFVAETPWEAIPEAVRREAPRALLNHLGCALGVAQDDAVRSALAVLRPWSGPAVATVYGQGTRLDPMSASFINCVAGNLLDFDDTHLATVIHPAAPVAPVALALAEAREYSGREVLQALLLGMEVECRIGLGVSPGHYDRGWHITSTCGAFGAAAAASRLLGLDAARTAHALGLAASQSAGIVENLPNSGKNASMGHAARAGLLSALLAEAGWDAAPGAVEGRLGWARATGDAPDVAAMAGELGTRWEVSRITYKPYPAGIVFHAVIEAALDLGVAAEEVAEVVAEGDALLLARGDRPVRSRGDARVSIHHSVALGLVRGRAGVAEFEPAAVDDPALAAMRSRVQARLDASLPRGAARLTATLRDGTRRVALVEHPTGSEARPMSDAALEAKFRDNLRLGGFEDRADALLAAVRGLEQAAGVGRLAALLA</sequence>
<gene>
    <name evidence="4" type="ORF">OF850_20130</name>
</gene>
<comment type="similarity">
    <text evidence="1">Belongs to the PrpD family.</text>
</comment>
<dbReference type="Gene3D" id="3.30.1330.120">
    <property type="entry name" value="2-methylcitrate dehydratase PrpD"/>
    <property type="match status" value="1"/>
</dbReference>
<organism evidence="4 5">
    <name type="scientific">Sabulicella glaciei</name>
    <dbReference type="NCBI Taxonomy" id="2984948"/>
    <lineage>
        <taxon>Bacteria</taxon>
        <taxon>Pseudomonadati</taxon>
        <taxon>Pseudomonadota</taxon>
        <taxon>Alphaproteobacteria</taxon>
        <taxon>Acetobacterales</taxon>
        <taxon>Acetobacteraceae</taxon>
        <taxon>Sabulicella</taxon>
    </lineage>
</organism>
<feature type="domain" description="MmgE/PrpD C-terminal" evidence="3">
    <location>
        <begin position="267"/>
        <end position="427"/>
    </location>
</feature>
<dbReference type="PANTHER" id="PTHR16943:SF8">
    <property type="entry name" value="2-METHYLCITRATE DEHYDRATASE"/>
    <property type="match status" value="1"/>
</dbReference>
<comment type="caution">
    <text evidence="4">The sequence shown here is derived from an EMBL/GenBank/DDBJ whole genome shotgun (WGS) entry which is preliminary data.</text>
</comment>
<dbReference type="EMBL" id="JAPFQI010000023">
    <property type="protein sequence ID" value="MCW8087916.1"/>
    <property type="molecule type" value="Genomic_DNA"/>
</dbReference>
<dbReference type="Proteomes" id="UP001526430">
    <property type="component" value="Unassembled WGS sequence"/>
</dbReference>
<dbReference type="InterPro" id="IPR045337">
    <property type="entry name" value="MmgE_PrpD_C"/>
</dbReference>
<dbReference type="Pfam" id="PF19305">
    <property type="entry name" value="MmgE_PrpD_C"/>
    <property type="match status" value="1"/>
</dbReference>
<protein>
    <submittedName>
        <fullName evidence="4">MmgE/PrpD family protein</fullName>
    </submittedName>
</protein>
<dbReference type="InterPro" id="IPR005656">
    <property type="entry name" value="MmgE_PrpD"/>
</dbReference>
<dbReference type="InterPro" id="IPR042183">
    <property type="entry name" value="MmgE/PrpD_sf_1"/>
</dbReference>
<dbReference type="InterPro" id="IPR036148">
    <property type="entry name" value="MmgE/PrpD_sf"/>
</dbReference>
<evidence type="ECO:0000256" key="1">
    <source>
        <dbReference type="ARBA" id="ARBA00006174"/>
    </source>
</evidence>
<reference evidence="4 5" key="1">
    <citation type="submission" date="2022-10" db="EMBL/GenBank/DDBJ databases">
        <title>Roseococcus glaciei nov., sp. nov., isolated from glacier.</title>
        <authorList>
            <person name="Liu Q."/>
            <person name="Xin Y.-H."/>
        </authorList>
    </citation>
    <scope>NUCLEOTIDE SEQUENCE [LARGE SCALE GENOMIC DNA]</scope>
    <source>
        <strain evidence="4 5">MDT2-1-1</strain>
    </source>
</reference>
<evidence type="ECO:0000313" key="4">
    <source>
        <dbReference type="EMBL" id="MCW8087916.1"/>
    </source>
</evidence>
<name>A0ABT3P0K1_9PROT</name>
<dbReference type="InterPro" id="IPR045336">
    <property type="entry name" value="MmgE_PrpD_N"/>
</dbReference>
<proteinExistence type="inferred from homology"/>
<dbReference type="Pfam" id="PF03972">
    <property type="entry name" value="MmgE_PrpD_N"/>
    <property type="match status" value="1"/>
</dbReference>